<keyword evidence="3 4" id="KW-0732">Signal</keyword>
<dbReference type="AlphaFoldDB" id="A0A252F7Y7"/>
<evidence type="ECO:0000256" key="4">
    <source>
        <dbReference type="SAM" id="SignalP"/>
    </source>
</evidence>
<dbReference type="SUPFAM" id="SSF53822">
    <property type="entry name" value="Periplasmic binding protein-like I"/>
    <property type="match status" value="1"/>
</dbReference>
<dbReference type="Proteomes" id="UP000194903">
    <property type="component" value="Unassembled WGS sequence"/>
</dbReference>
<evidence type="ECO:0000313" key="7">
    <source>
        <dbReference type="Proteomes" id="UP000194903"/>
    </source>
</evidence>
<feature type="domain" description="Periplasmic binding protein" evidence="5">
    <location>
        <begin position="55"/>
        <end position="310"/>
    </location>
</feature>
<name>A0A252F7Y7_9FIRM</name>
<evidence type="ECO:0000256" key="2">
    <source>
        <dbReference type="ARBA" id="ARBA00007639"/>
    </source>
</evidence>
<gene>
    <name evidence="6" type="ORF">CBW42_01200</name>
</gene>
<dbReference type="CDD" id="cd01536">
    <property type="entry name" value="PBP1_ABC_sugar_binding-like"/>
    <property type="match status" value="1"/>
</dbReference>
<accession>A0A252F7Y7</accession>
<evidence type="ECO:0000256" key="3">
    <source>
        <dbReference type="ARBA" id="ARBA00022729"/>
    </source>
</evidence>
<feature type="chain" id="PRO_5038905147" description="Periplasmic binding protein domain-containing protein" evidence="4">
    <location>
        <begin position="23"/>
        <end position="344"/>
    </location>
</feature>
<dbReference type="PANTHER" id="PTHR46847">
    <property type="entry name" value="D-ALLOSE-BINDING PERIPLASMIC PROTEIN-RELATED"/>
    <property type="match status" value="1"/>
</dbReference>
<comment type="caution">
    <text evidence="6">The sequence shown here is derived from an EMBL/GenBank/DDBJ whole genome shotgun (WGS) entry which is preliminary data.</text>
</comment>
<evidence type="ECO:0000259" key="5">
    <source>
        <dbReference type="Pfam" id="PF13407"/>
    </source>
</evidence>
<dbReference type="OrthoDB" id="369027at2"/>
<feature type="signal peptide" evidence="4">
    <location>
        <begin position="1"/>
        <end position="22"/>
    </location>
</feature>
<comment type="similarity">
    <text evidence="2">Belongs to the bacterial solute-binding protein 2 family.</text>
</comment>
<sequence>MKNIRKFCLVGLLTLCSLLCCACGGGSAKRDHTEDPTDTGSGAATQPSVLDMPYIGILLKSLDNPYFDLIKAGAEDEADALGVEVMVFSPDDEDDTDDQADMLLTMANMAVDVIAIAPIDESALADGLARAEKNGKIILSVDTALDYDGCACYIGTDNYNAAYQQGQYAAGLVDEGACAVILRGQAEDRAHTLREYGLEDALHDGGVQVLDTKICNSSEKEAEQAMAELLETQQTLHLVCTTSDSMAVGAQRAIAQAGRSDSIHIVSFDGMQEVSELVRVGEIDAVFAQDAYEIGRECVRTAVRLYQGEEVPETIHTDVELITQGNAQEHMDEVNRRLRHKKTK</sequence>
<reference evidence="6 7" key="1">
    <citation type="submission" date="2017-05" db="EMBL/GenBank/DDBJ databases">
        <title>Butyricicoccus porcorum sp. nov. a butyrate-producing bacterium from the swine intestinal tract.</title>
        <authorList>
            <person name="Trachsel J."/>
            <person name="Humphrey S."/>
            <person name="Allen H.K."/>
        </authorList>
    </citation>
    <scope>NUCLEOTIDE SEQUENCE [LARGE SCALE GENOMIC DNA]</scope>
    <source>
        <strain evidence="6">BB10</strain>
    </source>
</reference>
<dbReference type="RefSeq" id="WP_087016925.1">
    <property type="nucleotide sequence ID" value="NZ_NHOC01000001.1"/>
</dbReference>
<dbReference type="PANTHER" id="PTHR46847:SF1">
    <property type="entry name" value="D-ALLOSE-BINDING PERIPLASMIC PROTEIN-RELATED"/>
    <property type="match status" value="1"/>
</dbReference>
<keyword evidence="7" id="KW-1185">Reference proteome</keyword>
<dbReference type="Gene3D" id="3.40.50.2300">
    <property type="match status" value="2"/>
</dbReference>
<proteinExistence type="inferred from homology"/>
<protein>
    <recommendedName>
        <fullName evidence="5">Periplasmic binding protein domain-containing protein</fullName>
    </recommendedName>
</protein>
<dbReference type="GO" id="GO:0030313">
    <property type="term" value="C:cell envelope"/>
    <property type="evidence" value="ECO:0007669"/>
    <property type="project" value="UniProtKB-SubCell"/>
</dbReference>
<dbReference type="Pfam" id="PF13407">
    <property type="entry name" value="Peripla_BP_4"/>
    <property type="match status" value="1"/>
</dbReference>
<evidence type="ECO:0000256" key="1">
    <source>
        <dbReference type="ARBA" id="ARBA00004196"/>
    </source>
</evidence>
<dbReference type="InterPro" id="IPR028082">
    <property type="entry name" value="Peripla_BP_I"/>
</dbReference>
<dbReference type="InterPro" id="IPR025997">
    <property type="entry name" value="SBP_2_dom"/>
</dbReference>
<evidence type="ECO:0000313" key="6">
    <source>
        <dbReference type="EMBL" id="OUM21866.1"/>
    </source>
</evidence>
<dbReference type="GO" id="GO:0030246">
    <property type="term" value="F:carbohydrate binding"/>
    <property type="evidence" value="ECO:0007669"/>
    <property type="project" value="UniProtKB-ARBA"/>
</dbReference>
<comment type="subcellular location">
    <subcellularLocation>
        <location evidence="1">Cell envelope</location>
    </subcellularLocation>
</comment>
<dbReference type="EMBL" id="NHOC01000001">
    <property type="protein sequence ID" value="OUM21866.1"/>
    <property type="molecule type" value="Genomic_DNA"/>
</dbReference>
<organism evidence="6 7">
    <name type="scientific">Butyricicoccus porcorum</name>
    <dbReference type="NCBI Taxonomy" id="1945634"/>
    <lineage>
        <taxon>Bacteria</taxon>
        <taxon>Bacillati</taxon>
        <taxon>Bacillota</taxon>
        <taxon>Clostridia</taxon>
        <taxon>Eubacteriales</taxon>
        <taxon>Butyricicoccaceae</taxon>
        <taxon>Butyricicoccus</taxon>
    </lineage>
</organism>